<dbReference type="Proteomes" id="UP000009131">
    <property type="component" value="Unassembled WGS sequence"/>
</dbReference>
<organism evidence="3 4">
    <name type="scientific">Mixia osmundae (strain CBS 9802 / IAM 14324 / JCM 22182 / KY 12970)</name>
    <dbReference type="NCBI Taxonomy" id="764103"/>
    <lineage>
        <taxon>Eukaryota</taxon>
        <taxon>Fungi</taxon>
        <taxon>Dikarya</taxon>
        <taxon>Basidiomycota</taxon>
        <taxon>Pucciniomycotina</taxon>
        <taxon>Mixiomycetes</taxon>
        <taxon>Mixiales</taxon>
        <taxon>Mixiaceae</taxon>
        <taxon>Mixia</taxon>
    </lineage>
</organism>
<dbReference type="eggNOG" id="ENOG502RDH2">
    <property type="taxonomic scope" value="Eukaryota"/>
</dbReference>
<dbReference type="InParanoid" id="G7DZM7"/>
<keyword evidence="2" id="KW-0812">Transmembrane</keyword>
<feature type="transmembrane region" description="Helical" evidence="2">
    <location>
        <begin position="530"/>
        <end position="551"/>
    </location>
</feature>
<evidence type="ECO:0008006" key="5">
    <source>
        <dbReference type="Google" id="ProtNLM"/>
    </source>
</evidence>
<keyword evidence="4" id="KW-1185">Reference proteome</keyword>
<protein>
    <recommendedName>
        <fullName evidence="5">SAM domain-containing protein</fullName>
    </recommendedName>
</protein>
<feature type="transmembrane region" description="Helical" evidence="2">
    <location>
        <begin position="171"/>
        <end position="194"/>
    </location>
</feature>
<accession>G7DZM7</accession>
<evidence type="ECO:0000256" key="2">
    <source>
        <dbReference type="SAM" id="Phobius"/>
    </source>
</evidence>
<feature type="transmembrane region" description="Helical" evidence="2">
    <location>
        <begin position="71"/>
        <end position="92"/>
    </location>
</feature>
<dbReference type="OrthoDB" id="2425321at2759"/>
<feature type="transmembrane region" description="Helical" evidence="2">
    <location>
        <begin position="12"/>
        <end position="33"/>
    </location>
</feature>
<keyword evidence="2" id="KW-1133">Transmembrane helix</keyword>
<proteinExistence type="predicted"/>
<feature type="region of interest" description="Disordered" evidence="1">
    <location>
        <begin position="420"/>
        <end position="450"/>
    </location>
</feature>
<gene>
    <name evidence="3" type="primary">Mo02697</name>
    <name evidence="3" type="ORF">E5Q_02697</name>
</gene>
<dbReference type="AlphaFoldDB" id="G7DZM7"/>
<sequence>MINTGKDTIAWSGLIMAALCALVDILLLVSGVAQVKDQDNALSYASSLPGVPSTAFGPNVSYTGESTKLEAAAGVLLIAQFACLMIIIIIGICQARAVTLKRAWAVIGSVIFVISEMIISAGYSAVTARGHITVIAQTGISQPALDDIVELARFANGAEKLAYINYTPLRAAIAFAWLTCLFMTIGFVALNLAGPNQDSKLPPRKQPYLQPTVEHLLVLSLLTPDRQHRRIMSTGYADIRAELPAEPRSWRPSQLAQYLGVALKLPERLHEDIEAFVRTSGLSGARFLRLSPADLDTLGVNVAWRAVLLDAREQLRSEGIRGRICGFGSTAAFVPQEPNKLADASARDVPVMRDPNSWQLSLARATRAYAPGRIKLMADSFATEPIEDTPLQDASDRPKLRFRRSVTHFRNLSDAGSVDSLTLPDDRACDDSASESEDNRILRPERPGSDDAFVLGPLQSSFLSCSTEASSTVSDEKLPTSPEALKLTFDDDEDFGQGTLVVISKARLAALQARLKEQDKREAPQPEIPAGWLALGSYIGLASIGLTMIVIKHVGSKLV</sequence>
<dbReference type="RefSeq" id="XP_014565758.1">
    <property type="nucleotide sequence ID" value="XM_014710272.1"/>
</dbReference>
<feature type="transmembrane region" description="Helical" evidence="2">
    <location>
        <begin position="104"/>
        <end position="126"/>
    </location>
</feature>
<name>G7DZM7_MIXOS</name>
<dbReference type="HOGENOM" id="CLU_487517_0_0_1"/>
<evidence type="ECO:0000313" key="3">
    <source>
        <dbReference type="EMBL" id="GAA96037.1"/>
    </source>
</evidence>
<evidence type="ECO:0000256" key="1">
    <source>
        <dbReference type="SAM" id="MobiDB-lite"/>
    </source>
</evidence>
<reference evidence="3 4" key="1">
    <citation type="journal article" date="2011" name="J. Gen. Appl. Microbiol.">
        <title>Draft genome sequencing of the enigmatic basidiomycete Mixia osmundae.</title>
        <authorList>
            <person name="Nishida H."/>
            <person name="Nagatsuka Y."/>
            <person name="Sugiyama J."/>
        </authorList>
    </citation>
    <scope>NUCLEOTIDE SEQUENCE [LARGE SCALE GENOMIC DNA]</scope>
    <source>
        <strain evidence="4">CBS 9802 / IAM 14324 / JCM 22182 / KY 12970</strain>
    </source>
</reference>
<feature type="compositionally biased region" description="Basic and acidic residues" evidence="1">
    <location>
        <begin position="437"/>
        <end position="449"/>
    </location>
</feature>
<reference evidence="3 4" key="2">
    <citation type="journal article" date="2012" name="Open Biol.">
        <title>Characteristics of nucleosomes and linker DNA regions on the genome of the basidiomycete Mixia osmundae revealed by mono- and dinucleosome mapping.</title>
        <authorList>
            <person name="Nishida H."/>
            <person name="Kondo S."/>
            <person name="Matsumoto T."/>
            <person name="Suzuki Y."/>
            <person name="Yoshikawa H."/>
            <person name="Taylor T.D."/>
            <person name="Sugiyama J."/>
        </authorList>
    </citation>
    <scope>NUCLEOTIDE SEQUENCE [LARGE SCALE GENOMIC DNA]</scope>
    <source>
        <strain evidence="4">CBS 9802 / IAM 14324 / JCM 22182 / KY 12970</strain>
    </source>
</reference>
<dbReference type="EMBL" id="BABT02000071">
    <property type="protein sequence ID" value="GAA96037.1"/>
    <property type="molecule type" value="Genomic_DNA"/>
</dbReference>
<keyword evidence="2" id="KW-0472">Membrane</keyword>
<comment type="caution">
    <text evidence="3">The sequence shown here is derived from an EMBL/GenBank/DDBJ whole genome shotgun (WGS) entry which is preliminary data.</text>
</comment>
<evidence type="ECO:0000313" key="4">
    <source>
        <dbReference type="Proteomes" id="UP000009131"/>
    </source>
</evidence>